<sequence length="821" mass="90447">MLVKNVNAWLAELWGICEGEFQYCRGAGVLDFAEKLLLRDANMAYGGVDGMKRSTKNVVLDDDDCELIEENNLAFRRPTSESCCEERQRGVFVEWDTVNISKSVTSRDPFPKSTEFNANDYATLVARPTPFRKFTEPSLCLIGMSRNYNLDEDTYPTFLHDDGTEMDLFAFIQFADPTKVKVGEQERVEGEARLLDSTVRRVVPLLPVAPARTESNLEASVERLFDEGGSTDQEVSAAGSGQKAETGMATGVRIVADENVVVERHKWDHGASSEAATSGKSPAVLRELLARSMLNVEADVVAMTTLPMVTSLMSATPKHESGPPTDSITGLNRRTLSPSERFVTPPLVMTEAVTTTNVAGIPSAQAPETNTKVVTLVHASMFFDSDSTGTVNLAAVGSSHAPEKELSMGSQDINSKTLLDIREMDYHHLSTEFNVGTVRQACLNAEVRMQTEYCLSGSRRLESECEKQADLLKVKDAKIESLKSNYRGRKLRPLKSSISMLRFPPLKPWSRCMLDLEHKDLNAALSSLRSQNEGLVDQVYALEATCSSLRERLSGYENLTDRLEEFQYAHVKVFNDNVTKLDADLAKMAFHLEEKFYPHLLTIISGRRWLLTRGLKIVLVKCFNSSEYLTALGAAISHAIEKGMQDGLAAGIDHGREGRSLTNIAAYNPSVEADFNSAIQELCENDFPLLAKLKSHKDASVEDIMNLLRLEGPLVDAPDMGDLQPNIEQLKVPIHRFKDQVVLGETSLSFALSVSHSRVDQIRVNITAELSALLDIWTPLSEPLPVPNLIGEANTSFSIPAATVTTMALSTTFASTSSTPH</sequence>
<protein>
    <submittedName>
        <fullName evidence="1">Transposase (Putative), gypsy type</fullName>
    </submittedName>
</protein>
<evidence type="ECO:0000313" key="1">
    <source>
        <dbReference type="EMBL" id="GEU84086.1"/>
    </source>
</evidence>
<dbReference type="AlphaFoldDB" id="A0A6L2NCV0"/>
<accession>A0A6L2NCV0</accession>
<name>A0A6L2NCV0_TANCI</name>
<gene>
    <name evidence="1" type="ORF">Tci_056064</name>
</gene>
<dbReference type="EMBL" id="BKCJ010008816">
    <property type="protein sequence ID" value="GEU84086.1"/>
    <property type="molecule type" value="Genomic_DNA"/>
</dbReference>
<organism evidence="1">
    <name type="scientific">Tanacetum cinerariifolium</name>
    <name type="common">Dalmatian daisy</name>
    <name type="synonym">Chrysanthemum cinerariifolium</name>
    <dbReference type="NCBI Taxonomy" id="118510"/>
    <lineage>
        <taxon>Eukaryota</taxon>
        <taxon>Viridiplantae</taxon>
        <taxon>Streptophyta</taxon>
        <taxon>Embryophyta</taxon>
        <taxon>Tracheophyta</taxon>
        <taxon>Spermatophyta</taxon>
        <taxon>Magnoliopsida</taxon>
        <taxon>eudicotyledons</taxon>
        <taxon>Gunneridae</taxon>
        <taxon>Pentapetalae</taxon>
        <taxon>asterids</taxon>
        <taxon>campanulids</taxon>
        <taxon>Asterales</taxon>
        <taxon>Asteraceae</taxon>
        <taxon>Asteroideae</taxon>
        <taxon>Anthemideae</taxon>
        <taxon>Anthemidinae</taxon>
        <taxon>Tanacetum</taxon>
    </lineage>
</organism>
<comment type="caution">
    <text evidence="1">The sequence shown here is derived from an EMBL/GenBank/DDBJ whole genome shotgun (WGS) entry which is preliminary data.</text>
</comment>
<reference evidence="1" key="1">
    <citation type="journal article" date="2019" name="Sci. Rep.">
        <title>Draft genome of Tanacetum cinerariifolium, the natural source of mosquito coil.</title>
        <authorList>
            <person name="Yamashiro T."/>
            <person name="Shiraishi A."/>
            <person name="Satake H."/>
            <person name="Nakayama K."/>
        </authorList>
    </citation>
    <scope>NUCLEOTIDE SEQUENCE</scope>
</reference>
<proteinExistence type="predicted"/>